<dbReference type="PANTHER" id="PTHR40459:SF1">
    <property type="entry name" value="CONSERVED HYPOTHETICAL ALANINE AND LEUCINE RICH PROTEIN"/>
    <property type="match status" value="1"/>
</dbReference>
<dbReference type="InterPro" id="IPR018931">
    <property type="entry name" value="DUF2520"/>
</dbReference>
<sequence>MIRVVLIGSGNLAYHLHKALLKAEGVALLAMSSRRAESLVDFEAVVPRLPLGAPHKEADLYILAVSDQAIASVVELYQGEDALFVHTSGAMGISALGSVQRKGVLYPLQTFSRDREISFETIPICVEVALYPDTALLTDLARALSKEVYELSEEERRSLHLAAVYVNNFSNHMLYLGEMLCKRAGLPEKLLHPLIGETFAKVKDLSAYEAQTGPARRKDLQTQKAHLQLLEKAFEKELYTMISESIRRTYE</sequence>
<dbReference type="EMBL" id="JAUDUY010000006">
    <property type="protein sequence ID" value="MDM9632182.1"/>
    <property type="molecule type" value="Genomic_DNA"/>
</dbReference>
<dbReference type="InterPro" id="IPR036291">
    <property type="entry name" value="NAD(P)-bd_dom_sf"/>
</dbReference>
<proteinExistence type="predicted"/>
<gene>
    <name evidence="3" type="ORF">QU605_11910</name>
</gene>
<evidence type="ECO:0000313" key="4">
    <source>
        <dbReference type="Proteomes" id="UP001174839"/>
    </source>
</evidence>
<name>A0ABT7WGY7_9FLAO</name>
<dbReference type="Gene3D" id="3.40.50.720">
    <property type="entry name" value="NAD(P)-binding Rossmann-like Domain"/>
    <property type="match status" value="1"/>
</dbReference>
<dbReference type="Proteomes" id="UP001174839">
    <property type="component" value="Unassembled WGS sequence"/>
</dbReference>
<dbReference type="InterPro" id="IPR008927">
    <property type="entry name" value="6-PGluconate_DH-like_C_sf"/>
</dbReference>
<dbReference type="Gene3D" id="1.10.1040.20">
    <property type="entry name" value="ProC-like, C-terminal domain"/>
    <property type="match status" value="1"/>
</dbReference>
<accession>A0ABT7WGY7</accession>
<dbReference type="Pfam" id="PF10728">
    <property type="entry name" value="DUF2520"/>
    <property type="match status" value="1"/>
</dbReference>
<protein>
    <submittedName>
        <fullName evidence="3">DUF2520 domain-containing protein</fullName>
    </submittedName>
</protein>
<dbReference type="InterPro" id="IPR019665">
    <property type="entry name" value="OxRdtase/DH_put_Rossmann_dom"/>
</dbReference>
<comment type="caution">
    <text evidence="3">The sequence shown here is derived from an EMBL/GenBank/DDBJ whole genome shotgun (WGS) entry which is preliminary data.</text>
</comment>
<dbReference type="RefSeq" id="WP_289725547.1">
    <property type="nucleotide sequence ID" value="NZ_JAUDUY010000006.1"/>
</dbReference>
<evidence type="ECO:0000259" key="1">
    <source>
        <dbReference type="Pfam" id="PF10727"/>
    </source>
</evidence>
<dbReference type="SUPFAM" id="SSF51735">
    <property type="entry name" value="NAD(P)-binding Rossmann-fold domains"/>
    <property type="match status" value="1"/>
</dbReference>
<dbReference type="InterPro" id="IPR037108">
    <property type="entry name" value="TM1727-like_C_sf"/>
</dbReference>
<reference evidence="3" key="1">
    <citation type="submission" date="2023-06" db="EMBL/GenBank/DDBJ databases">
        <title>Robiginitalea aurantiacus sp. nov. and Algoriphagus sediminis sp. nov., isolated from coastal sediment.</title>
        <authorList>
            <person name="Zhou Z.Y."/>
            <person name="An J."/>
            <person name="Jia Y.W."/>
            <person name="Du Z.J."/>
        </authorList>
    </citation>
    <scope>NUCLEOTIDE SEQUENCE</scope>
    <source>
        <strain evidence="3">M39</strain>
    </source>
</reference>
<evidence type="ECO:0000259" key="2">
    <source>
        <dbReference type="Pfam" id="PF10728"/>
    </source>
</evidence>
<feature type="domain" description="Putative oxidoreductase/dehydrogenase Rossmann-like" evidence="1">
    <location>
        <begin position="4"/>
        <end position="105"/>
    </location>
</feature>
<dbReference type="Pfam" id="PF10727">
    <property type="entry name" value="Rossmann-like"/>
    <property type="match status" value="1"/>
</dbReference>
<organism evidence="3 4">
    <name type="scientific">Robiginitalea aurantiaca</name>
    <dbReference type="NCBI Taxonomy" id="3056915"/>
    <lineage>
        <taxon>Bacteria</taxon>
        <taxon>Pseudomonadati</taxon>
        <taxon>Bacteroidota</taxon>
        <taxon>Flavobacteriia</taxon>
        <taxon>Flavobacteriales</taxon>
        <taxon>Flavobacteriaceae</taxon>
        <taxon>Robiginitalea</taxon>
    </lineage>
</organism>
<dbReference type="SUPFAM" id="SSF48179">
    <property type="entry name" value="6-phosphogluconate dehydrogenase C-terminal domain-like"/>
    <property type="match status" value="1"/>
</dbReference>
<dbReference type="PANTHER" id="PTHR40459">
    <property type="entry name" value="CONSERVED HYPOTHETICAL ALANINE AND LEUCINE RICH PROTEIN"/>
    <property type="match status" value="1"/>
</dbReference>
<evidence type="ECO:0000313" key="3">
    <source>
        <dbReference type="EMBL" id="MDM9632182.1"/>
    </source>
</evidence>
<keyword evidence="4" id="KW-1185">Reference proteome</keyword>
<feature type="domain" description="DUF2520" evidence="2">
    <location>
        <begin position="122"/>
        <end position="245"/>
    </location>
</feature>